<dbReference type="OrthoDB" id="5478585at2"/>
<gene>
    <name evidence="2" type="ORF">FRD01_18185</name>
</gene>
<sequence length="1439" mass="154653">MKKIGVLFATAAFAVACGDSAAPGSISLELPDPNEAVAGGPTALTMASADACALDLDCQAGTHCFQGLCAASCSTDDECEGSETCDERGRCVAGGEFAAPPVLPGLRLSSTTEAVHYIRPGQTEAEITLDLSGNGPSEGIAYVVRRDDDEAASSVVRRMRVNGNKATFSLAAGNASPDGADPGPVRVELLTAVGSVTIALLPESSAEGLYSGSVRINTFGSAGLPIDFEILTEPEGATLTQAQTAWVVLPIAESQVFAPARGEAPEKVAAPLTFDDFTQSWVANFRGAFDLTDGVVLTTDAAEQIDRKIRFEITINEQGDVVGQFRDIWTGLYEARSLNGVLTREDVIFEGSIFASKIGNASDLSTIDVDAELPAPNTQGVPAPDLSVCTMNLSGFAATQNEIDYTCAGIVDTADFEAATPDAQASCAIAVALTGMSGETTTAQIKTYLDGGDLGIPFSQFMNECASGTNGRCVPNEDVVCARQLTASAYRTQESDSVFVAPLLLQYQETTRETFLGAQFGSLRADTETRLEWLRTSTYPAVVTNLVRDLNERLLDEWQENVLDVHFNVLKGQFDTAGLIALTREPEGAAGIETRGELLLEMNQSFRTALESLTIATRRWDELYTEASKREEKAAYVASRARDLYILAGVLKNLNLASGSGFLSAGIGSGFGGLQRELGRLSLGFNQLIYARDAEVTVATSVDPTVSNQTLLGDLEDKAREDIASALSTVVEVVETEEAQRLDETTLRNNLNNEINDIKSDLIGLCGMPQGCTVNDVLVDDECVVRVDGGECGFIYTKGTDNFATNYGSSDLAASEGGSALMAMLAAANNLRIANAERRELLTRVQIKNQLTEQFVNTMRERQVLRAEQLTEMSEAFSEIAQNRQDDIAGLAENLAERAAARVDYVDSSRDTLELWNGIRFGAAATQTGLEIAALTTGRIAAGLDGAAEGILQAGDAFKDGLPTSAEDIPSAAVRLAVGAAAVNSAAALGASAFALETASQSLSLAAEQVDRYSSAALEGMMAESDLQGEEFRFQLDEFAEAAELSGAQSEAERELIQQAMQLAVQERENRLAFLRDSTELQRRRAELLEELAKTAGMNLRVAQARLQYEQRLLDYGAIVQRAQLVDAKLRELILQRQNVNLIVGSPTAVFARANRITRAENELENAKDSLMDWLVALEYYAVRPFMDQRIQILLARNPYQLEEIADELVDLQAACGGSVNTFTTELSVRKDFLSVTLPQADLDGTILDPTAVFRELMASGYIPVDKRTRYTTDESIGDLMRRKDDIMAASFYVDLGDFANLAATCNAKLESVDIKLVGELGDARPTVSLLYDGTGELRSCQPGIDDYVAQFGEGTTSFGSVTYLRSQGRSISPVAGINTFLDGSENTTLRGLPLSSQYTVLIDTALGENNDLDWSNLEDIEIRVTYSYQDLFPEGQCE</sequence>
<proteinExistence type="predicted"/>
<accession>A0A5B8XUL2</accession>
<dbReference type="PROSITE" id="PS51257">
    <property type="entry name" value="PROKAR_LIPOPROTEIN"/>
    <property type="match status" value="1"/>
</dbReference>
<dbReference type="Proteomes" id="UP000321595">
    <property type="component" value="Chromosome"/>
</dbReference>
<keyword evidence="1" id="KW-0732">Signal</keyword>
<organism evidence="2 3">
    <name type="scientific">Microvenator marinus</name>
    <dbReference type="NCBI Taxonomy" id="2600177"/>
    <lineage>
        <taxon>Bacteria</taxon>
        <taxon>Deltaproteobacteria</taxon>
        <taxon>Bradymonadales</taxon>
        <taxon>Microvenatoraceae</taxon>
        <taxon>Microvenator</taxon>
    </lineage>
</organism>
<evidence type="ECO:0000313" key="2">
    <source>
        <dbReference type="EMBL" id="QED29134.1"/>
    </source>
</evidence>
<evidence type="ECO:0000256" key="1">
    <source>
        <dbReference type="SAM" id="SignalP"/>
    </source>
</evidence>
<evidence type="ECO:0000313" key="3">
    <source>
        <dbReference type="Proteomes" id="UP000321595"/>
    </source>
</evidence>
<dbReference type="KEGG" id="bbae:FRD01_18185"/>
<feature type="chain" id="PRO_5023013258" evidence="1">
    <location>
        <begin position="22"/>
        <end position="1439"/>
    </location>
</feature>
<reference evidence="2 3" key="1">
    <citation type="submission" date="2019-08" db="EMBL/GenBank/DDBJ databases">
        <authorList>
            <person name="Liang Q."/>
        </authorList>
    </citation>
    <scope>NUCLEOTIDE SEQUENCE [LARGE SCALE GENOMIC DNA]</scope>
    <source>
        <strain evidence="2 3">V1718</strain>
    </source>
</reference>
<dbReference type="RefSeq" id="WP_146962216.1">
    <property type="nucleotide sequence ID" value="NZ_CP042467.1"/>
</dbReference>
<protein>
    <submittedName>
        <fullName evidence="2">Uncharacterized protein</fullName>
    </submittedName>
</protein>
<name>A0A5B8XUL2_9DELT</name>
<keyword evidence="3" id="KW-1185">Reference proteome</keyword>
<feature type="signal peptide" evidence="1">
    <location>
        <begin position="1"/>
        <end position="21"/>
    </location>
</feature>
<dbReference type="EMBL" id="CP042467">
    <property type="protein sequence ID" value="QED29134.1"/>
    <property type="molecule type" value="Genomic_DNA"/>
</dbReference>